<dbReference type="FunCoup" id="A0A1C7NCM4">
    <property type="interactions" value="257"/>
</dbReference>
<dbReference type="Pfam" id="PF00447">
    <property type="entry name" value="HSF_DNA-bind"/>
    <property type="match status" value="1"/>
</dbReference>
<dbReference type="PANTHER" id="PTHR10015:SF427">
    <property type="entry name" value="HEAT SHOCK FACTOR PROTEIN"/>
    <property type="match status" value="1"/>
</dbReference>
<keyword evidence="3" id="KW-0805">Transcription regulation</keyword>
<evidence type="ECO:0000256" key="1">
    <source>
        <dbReference type="ARBA" id="ARBA00004123"/>
    </source>
</evidence>
<evidence type="ECO:0000313" key="10">
    <source>
        <dbReference type="EMBL" id="OBZ86845.1"/>
    </source>
</evidence>
<evidence type="ECO:0000256" key="4">
    <source>
        <dbReference type="ARBA" id="ARBA00023125"/>
    </source>
</evidence>
<evidence type="ECO:0000256" key="3">
    <source>
        <dbReference type="ARBA" id="ARBA00023015"/>
    </source>
</evidence>
<dbReference type="SUPFAM" id="SSF46785">
    <property type="entry name" value="Winged helix' DNA-binding domain"/>
    <property type="match status" value="1"/>
</dbReference>
<keyword evidence="5" id="KW-0804">Transcription</keyword>
<comment type="caution">
    <text evidence="10">The sequence shown here is derived from an EMBL/GenBank/DDBJ whole genome shotgun (WGS) entry which is preliminary data.</text>
</comment>
<evidence type="ECO:0000259" key="9">
    <source>
        <dbReference type="SMART" id="SM00415"/>
    </source>
</evidence>
<dbReference type="Gene3D" id="1.10.10.10">
    <property type="entry name" value="Winged helix-like DNA-binding domain superfamily/Winged helix DNA-binding domain"/>
    <property type="match status" value="1"/>
</dbReference>
<dbReference type="PANTHER" id="PTHR10015">
    <property type="entry name" value="HEAT SHOCK TRANSCRIPTION FACTOR"/>
    <property type="match status" value="1"/>
</dbReference>
<dbReference type="InterPro" id="IPR036388">
    <property type="entry name" value="WH-like_DNA-bd_sf"/>
</dbReference>
<keyword evidence="6" id="KW-0539">Nucleus</keyword>
<evidence type="ECO:0000313" key="11">
    <source>
        <dbReference type="Proteomes" id="UP000093000"/>
    </source>
</evidence>
<dbReference type="AlphaFoldDB" id="A0A1C7NCM4"/>
<dbReference type="STRING" id="101091.A0A1C7NCM4"/>
<dbReference type="Proteomes" id="UP000093000">
    <property type="component" value="Unassembled WGS sequence"/>
</dbReference>
<proteinExistence type="inferred from homology"/>
<organism evidence="10 11">
    <name type="scientific">Choanephora cucurbitarum</name>
    <dbReference type="NCBI Taxonomy" id="101091"/>
    <lineage>
        <taxon>Eukaryota</taxon>
        <taxon>Fungi</taxon>
        <taxon>Fungi incertae sedis</taxon>
        <taxon>Mucoromycota</taxon>
        <taxon>Mucoromycotina</taxon>
        <taxon>Mucoromycetes</taxon>
        <taxon>Mucorales</taxon>
        <taxon>Mucorineae</taxon>
        <taxon>Choanephoraceae</taxon>
        <taxon>Choanephoroideae</taxon>
        <taxon>Choanephora</taxon>
    </lineage>
</organism>
<evidence type="ECO:0000256" key="6">
    <source>
        <dbReference type="ARBA" id="ARBA00023242"/>
    </source>
</evidence>
<dbReference type="InParanoid" id="A0A1C7NCM4"/>
<keyword evidence="10" id="KW-0346">Stress response</keyword>
<dbReference type="OrthoDB" id="60033at2759"/>
<feature type="region of interest" description="Disordered" evidence="8">
    <location>
        <begin position="256"/>
        <end position="321"/>
    </location>
</feature>
<name>A0A1C7NCM4_9FUNG</name>
<dbReference type="InterPro" id="IPR000232">
    <property type="entry name" value="HSF_DNA-bd"/>
</dbReference>
<keyword evidence="4" id="KW-0238">DNA-binding</keyword>
<dbReference type="PRINTS" id="PR00056">
    <property type="entry name" value="HSFDOMAIN"/>
</dbReference>
<gene>
    <name evidence="10" type="primary">hsf1_2</name>
    <name evidence="10" type="ORF">A0J61_05110</name>
</gene>
<accession>A0A1C7NCM4</accession>
<dbReference type="GO" id="GO:0043565">
    <property type="term" value="F:sequence-specific DNA binding"/>
    <property type="evidence" value="ECO:0007669"/>
    <property type="project" value="InterPro"/>
</dbReference>
<dbReference type="InterPro" id="IPR036390">
    <property type="entry name" value="WH_DNA-bd_sf"/>
</dbReference>
<evidence type="ECO:0000256" key="7">
    <source>
        <dbReference type="RuleBase" id="RU004020"/>
    </source>
</evidence>
<evidence type="ECO:0000256" key="8">
    <source>
        <dbReference type="SAM" id="MobiDB-lite"/>
    </source>
</evidence>
<sequence>MSQQPLTIRDASEKKEPTKVFKSIAPTAVTNTTKQLQNTQPLQKNVPAFLNKLFSMVNDPESDDLICWSEDGASFFVNCQEEFARKVLPRFFKHNKFSSFVRQLNMYGFHKVPHLQQGVLETDSDSERWEFSNPHFKRNQPDLLLLVTRKKGPSADEKEFSTVDLQHILEEVRSIKKHQMNISSQLQAIQRDNRILWQDTLQARERHSRHQETIDKILRFLASVFSSGDKRHTLSRKRRFLLGPAYEDDQEAELPDVLLDDQPPSIPQEPERPTKMARQDPPSTFNLDDYMNGKSDVLGLSSSLPPHIKRSASAPNTSSTLKDAIAINDKAKHEEQAAPMQALQNISQLHSLQNLIALAQANPELLSQFSNESLYHNNDSNSAANQALLSALALPIDNNSPNNTLSTLPDQRLHQVTNSINHIADSTEALNQDIDDLGLSLQALAHHLGFDPTKLNANNNSLVYSSQPQQPQQPQHMNSLPDDEGELIDMDEFLNTYGSDIAAPISPKAESASIIDLPSSTRSPTPTVITPGSTTAPH</sequence>
<comment type="subcellular location">
    <subcellularLocation>
        <location evidence="1">Nucleus</location>
    </subcellularLocation>
</comment>
<dbReference type="GO" id="GO:0003700">
    <property type="term" value="F:DNA-binding transcription factor activity"/>
    <property type="evidence" value="ECO:0007669"/>
    <property type="project" value="InterPro"/>
</dbReference>
<comment type="similarity">
    <text evidence="2 7">Belongs to the HSF family.</text>
</comment>
<dbReference type="EMBL" id="LUGH01000267">
    <property type="protein sequence ID" value="OBZ86845.1"/>
    <property type="molecule type" value="Genomic_DNA"/>
</dbReference>
<dbReference type="GO" id="GO:0005634">
    <property type="term" value="C:nucleus"/>
    <property type="evidence" value="ECO:0007669"/>
    <property type="project" value="UniProtKB-SubCell"/>
</dbReference>
<keyword evidence="11" id="KW-1185">Reference proteome</keyword>
<dbReference type="FunFam" id="1.10.10.10:FF:000027">
    <property type="entry name" value="Heat shock transcription factor 1"/>
    <property type="match status" value="1"/>
</dbReference>
<evidence type="ECO:0000256" key="5">
    <source>
        <dbReference type="ARBA" id="ARBA00023163"/>
    </source>
</evidence>
<evidence type="ECO:0000256" key="2">
    <source>
        <dbReference type="ARBA" id="ARBA00006403"/>
    </source>
</evidence>
<feature type="domain" description="HSF-type DNA-binding" evidence="9">
    <location>
        <begin position="45"/>
        <end position="150"/>
    </location>
</feature>
<feature type="compositionally biased region" description="Polar residues" evidence="8">
    <location>
        <begin position="518"/>
        <end position="538"/>
    </location>
</feature>
<protein>
    <submittedName>
        <fullName evidence="10">Heat shock factor protein</fullName>
    </submittedName>
</protein>
<dbReference type="SMART" id="SM00415">
    <property type="entry name" value="HSF"/>
    <property type="match status" value="1"/>
</dbReference>
<reference evidence="10 11" key="1">
    <citation type="submission" date="2016-03" db="EMBL/GenBank/DDBJ databases">
        <title>Choanephora cucurbitarum.</title>
        <authorList>
            <person name="Min B."/>
            <person name="Park H."/>
            <person name="Park J.-H."/>
            <person name="Shin H.-D."/>
            <person name="Choi I.-G."/>
        </authorList>
    </citation>
    <scope>NUCLEOTIDE SEQUENCE [LARGE SCALE GENOMIC DNA]</scope>
    <source>
        <strain evidence="10 11">KUS-F28377</strain>
    </source>
</reference>
<feature type="compositionally biased region" description="Basic and acidic residues" evidence="8">
    <location>
        <begin position="269"/>
        <end position="278"/>
    </location>
</feature>
<feature type="region of interest" description="Disordered" evidence="8">
    <location>
        <begin position="513"/>
        <end position="538"/>
    </location>
</feature>
<feature type="region of interest" description="Disordered" evidence="8">
    <location>
        <begin position="459"/>
        <end position="484"/>
    </location>
</feature>